<proteinExistence type="predicted"/>
<protein>
    <recommendedName>
        <fullName evidence="2">Integrase catalytic domain-containing protein</fullName>
    </recommendedName>
</protein>
<dbReference type="GO" id="GO:0003676">
    <property type="term" value="F:nucleic acid binding"/>
    <property type="evidence" value="ECO:0007669"/>
    <property type="project" value="InterPro"/>
</dbReference>
<dbReference type="InterPro" id="IPR036397">
    <property type="entry name" value="RNaseH_sf"/>
</dbReference>
<name>F2U9G1_SALR5</name>
<sequence length="1761" mass="193682">MNLQQIMRPSSISADGIKVFAGAEQDANLFFITVEAKLIAAGIDAGIIDEALLTTKETGRLQQLPHRPVHPSSVLRVPALAPALNAPLAALASATTRGTTTTMTTTRATATTTALSHLPPLPLSLLPPLPSGGAQVASRASGLLDPRDPQVDAAIFAFLLGVLTGHPLRLAITDNRGRSGVLALRRLRERYIRSGKDHVSRLRQQLSSTTWLPTDTVDTFMSRITDINSQLLAAGVSIPEDDLRTLVRNELPAEFDVAMRFMEREDPPPSLSKMTADLIQEERRLHRPKKRTPVLAIGGPSPGSFAASPMHAGTSPSDTSGGPCCPPAERVTCAFCNFRGHCAQQCRKLQAAKRYHVIDVRQILATLRNHGNGNGKRPGSSRPQHGRAAPFKKAAVVSHGCGETSPCHIMRPMDLSLASLPHFNGSPDQLRLFQLNFKRYVKRTLPGSEKVLEGDDGASTEEKEHVHLSLMLALENCEEAVALIVRGHDDPTAAWRALDNYYKHANDERKKATYLAEFIAATAWQNDDSQDSYSKRVLTAYEKMKAVYEMSEAMTKETTASWILFACLHSSKPTDFMKEFKEPTATVNETMMKVLHASPPQQPASAFDDKVFRMSAKRRAGEGKARQQRQKSICKWCGKFGYHKEHECYHNPANAQGQTGGRGGDGVRQGLHHQQQQQHHRRQPVAQRLEPRHVSLKMATSPRDSSNRISLPGNAIGVDTQSSVHIFASPGAFTHLYPLTPPAKVHGLGGEVTVEQAGQVVLQTKGVRGEDVVVTINNVMFLPTFGFNILSAGRLVDSGLKVCLDKKTSAVACPDGSILTLHQHDDKTYYFDAQLGKPEVMQKCNAVYTLHTWHRRLGHRSLHTIRKSLEEQNVRFSDSTGSSSDPACDPSSATCEGCLAFKTVKKPISKQAVRDAESPGDTLHLDLLGPFPPSIQGSKYALVWLDERTRFMDCTYVKAKSEAADALRHFVATTPIPVDRGTLVQTDSDPVFTSRRFVQTANELGLRLRYSPPHVHEHNGLVERSIRTLKESAAAMLHTAPLPQHLKDKLWSAALGHSAWVYNLLPHSQLGMSPYQALFAKPSPLQHVRVFGCKAFVYDHVHTDKSKAFPRRAMEGFYVGFDTRCNAHRIYVKATGRVRSSIHVDFLEEVDCTSQGGALPTSPLTGSNGTSTVQNLWVMPAATASTPDPMRQGDENTPDPMRQGDSGGAQTSAPLAQSAPTAQQKTSCAVNSKHPDSSTADDGSDDDGDGDHSDDSDGYETDILCLRTTLLKNAMVQTHQPPQQPVPKTWRDAMASAHKSKWQEAFVKEWSNMIRHDVFDIVDQRTLPMGVRPIPSKLVFAVKHKPDGSIVHKVRFVCCGNRQTEDTYADVFSPTTRFEALRTFLAATAQRHMLLCQFDVSAAFLHAELDMTNVFVRPPQAATSLAGSVLKLRKSLYGLRQAPKLWYASVWKTIGGSGFQRLRSDACIFVNQDRTVMICVHVDDFLVAATTQEHMDRAEAVLAANYDLKNLGAPRQYLSIAISYDRERGVMTLNQHDYIQTVLKQEGLEDCKAKATPLPVKMKLVPVEQAEVDVRHYQSIIGSLLYLAVTTRPDISYATSVLSRFIQQPGKQHLHAARHVCKYLRGTAALAIKYSAGDSLQLLGYTDASHMSDPYTNRSTLVNRKAVSIEEDSRHLFTIAGGPVTWLSKRLPLVTTSSAETEYVAAARAAQAAVYLRQLLQELGFDVGTTPLHMDSQSAMCIATNPVAKGGSKHIRLRLLR</sequence>
<feature type="region of interest" description="Disordered" evidence="1">
    <location>
        <begin position="653"/>
        <end position="690"/>
    </location>
</feature>
<feature type="compositionally biased region" description="Polar residues" evidence="1">
    <location>
        <begin position="1208"/>
        <end position="1230"/>
    </location>
</feature>
<dbReference type="Pfam" id="PF14223">
    <property type="entry name" value="Retrotran_gag_2"/>
    <property type="match status" value="1"/>
</dbReference>
<feature type="non-terminal residue" evidence="3">
    <location>
        <position position="1761"/>
    </location>
</feature>
<feature type="region of interest" description="Disordered" evidence="1">
    <location>
        <begin position="300"/>
        <end position="322"/>
    </location>
</feature>
<dbReference type="Pfam" id="PF07727">
    <property type="entry name" value="RVT_2"/>
    <property type="match status" value="1"/>
</dbReference>
<evidence type="ECO:0000256" key="1">
    <source>
        <dbReference type="SAM" id="MobiDB-lite"/>
    </source>
</evidence>
<dbReference type="SUPFAM" id="SSF53098">
    <property type="entry name" value="Ribonuclease H-like"/>
    <property type="match status" value="1"/>
</dbReference>
<dbReference type="OrthoDB" id="985788at2759"/>
<dbReference type="GeneID" id="16074976"/>
<dbReference type="RefSeq" id="XP_004994019.1">
    <property type="nucleotide sequence ID" value="XM_004993962.1"/>
</dbReference>
<dbReference type="Proteomes" id="UP000007799">
    <property type="component" value="Unassembled WGS sequence"/>
</dbReference>
<dbReference type="Gene3D" id="3.30.420.10">
    <property type="entry name" value="Ribonuclease H-like superfamily/Ribonuclease H"/>
    <property type="match status" value="1"/>
</dbReference>
<dbReference type="PROSITE" id="PS50994">
    <property type="entry name" value="INTEGRASE"/>
    <property type="match status" value="1"/>
</dbReference>
<dbReference type="InterPro" id="IPR001584">
    <property type="entry name" value="Integrase_cat-core"/>
</dbReference>
<dbReference type="InParanoid" id="F2U9G1"/>
<dbReference type="EMBL" id="GL832965">
    <property type="protein sequence ID" value="EGD72988.1"/>
    <property type="molecule type" value="Genomic_DNA"/>
</dbReference>
<gene>
    <name evidence="3" type="ORF">PTSG_12204</name>
</gene>
<dbReference type="SUPFAM" id="SSF56672">
    <property type="entry name" value="DNA/RNA polymerases"/>
    <property type="match status" value="1"/>
</dbReference>
<keyword evidence="4" id="KW-1185">Reference proteome</keyword>
<evidence type="ECO:0000313" key="4">
    <source>
        <dbReference type="Proteomes" id="UP000007799"/>
    </source>
</evidence>
<accession>F2U9G1</accession>
<evidence type="ECO:0000313" key="3">
    <source>
        <dbReference type="EMBL" id="EGD72988.1"/>
    </source>
</evidence>
<feature type="compositionally biased region" description="Low complexity" evidence="1">
    <location>
        <begin position="668"/>
        <end position="677"/>
    </location>
</feature>
<feature type="region of interest" description="Disordered" evidence="1">
    <location>
        <begin position="1182"/>
        <end position="1259"/>
    </location>
</feature>
<dbReference type="PANTHER" id="PTHR11439:SF483">
    <property type="entry name" value="PEPTIDE SYNTHASE GLIP-LIKE, PUTATIVE (AFU_ORTHOLOGUE AFUA_3G12920)-RELATED"/>
    <property type="match status" value="1"/>
</dbReference>
<dbReference type="PANTHER" id="PTHR11439">
    <property type="entry name" value="GAG-POL-RELATED RETROTRANSPOSON"/>
    <property type="match status" value="1"/>
</dbReference>
<feature type="region of interest" description="Disordered" evidence="1">
    <location>
        <begin position="368"/>
        <end position="389"/>
    </location>
</feature>
<dbReference type="GO" id="GO:0004190">
    <property type="term" value="F:aspartic-type endopeptidase activity"/>
    <property type="evidence" value="ECO:0007669"/>
    <property type="project" value="UniProtKB-KW"/>
</dbReference>
<dbReference type="KEGG" id="sre:PTSG_12204"/>
<dbReference type="GO" id="GO:0015074">
    <property type="term" value="P:DNA integration"/>
    <property type="evidence" value="ECO:0007669"/>
    <property type="project" value="InterPro"/>
</dbReference>
<feature type="compositionally biased region" description="Gly residues" evidence="1">
    <location>
        <begin position="658"/>
        <end position="667"/>
    </location>
</feature>
<dbReference type="InterPro" id="IPR057670">
    <property type="entry name" value="SH3_retrovirus"/>
</dbReference>
<feature type="domain" description="Integrase catalytic" evidence="2">
    <location>
        <begin position="915"/>
        <end position="1082"/>
    </location>
</feature>
<dbReference type="Pfam" id="PF25597">
    <property type="entry name" value="SH3_retrovirus"/>
    <property type="match status" value="1"/>
</dbReference>
<evidence type="ECO:0000259" key="2">
    <source>
        <dbReference type="PROSITE" id="PS50994"/>
    </source>
</evidence>
<reference evidence="3" key="1">
    <citation type="submission" date="2009-08" db="EMBL/GenBank/DDBJ databases">
        <title>Annotation of Salpingoeca rosetta.</title>
        <authorList>
            <consortium name="The Broad Institute Genome Sequencing Platform"/>
            <person name="Russ C."/>
            <person name="Cuomo C."/>
            <person name="Burger G."/>
            <person name="Gray M.W."/>
            <person name="Holland P.W.H."/>
            <person name="King N."/>
            <person name="Lang F.B.F."/>
            <person name="Roger A.J."/>
            <person name="Ruiz-Trillo I."/>
            <person name="Young S.K."/>
            <person name="Zeng Q."/>
            <person name="Gargeya S."/>
            <person name="Alvarado L."/>
            <person name="Berlin A."/>
            <person name="Chapman S.B."/>
            <person name="Chen Z."/>
            <person name="Freedman E."/>
            <person name="Gellesch M."/>
            <person name="Goldberg J."/>
            <person name="Griggs A."/>
            <person name="Gujja S."/>
            <person name="Heilman E."/>
            <person name="Heiman D."/>
            <person name="Howarth C."/>
            <person name="Mehta T."/>
            <person name="Neiman D."/>
            <person name="Pearson M."/>
            <person name="Roberts A."/>
            <person name="Saif S."/>
            <person name="Shea T."/>
            <person name="Shenoy N."/>
            <person name="Sisk P."/>
            <person name="Stolte C."/>
            <person name="Sykes S."/>
            <person name="White J."/>
            <person name="Yandava C."/>
            <person name="Haas B."/>
            <person name="Nusbaum C."/>
            <person name="Birren B."/>
        </authorList>
    </citation>
    <scope>NUCLEOTIDE SEQUENCE [LARGE SCALE GENOMIC DNA]</scope>
    <source>
        <strain evidence="3">ATCC 50818</strain>
    </source>
</reference>
<dbReference type="InterPro" id="IPR012337">
    <property type="entry name" value="RNaseH-like_sf"/>
</dbReference>
<organism evidence="4">
    <name type="scientific">Salpingoeca rosetta (strain ATCC 50818 / BSB-021)</name>
    <dbReference type="NCBI Taxonomy" id="946362"/>
    <lineage>
        <taxon>Eukaryota</taxon>
        <taxon>Choanoflagellata</taxon>
        <taxon>Craspedida</taxon>
        <taxon>Salpingoecidae</taxon>
        <taxon>Salpingoeca</taxon>
    </lineage>
</organism>
<dbReference type="CDD" id="cd09272">
    <property type="entry name" value="RNase_HI_RT_Ty1"/>
    <property type="match status" value="1"/>
</dbReference>
<dbReference type="eggNOG" id="KOG0017">
    <property type="taxonomic scope" value="Eukaryota"/>
</dbReference>
<dbReference type="InterPro" id="IPR013103">
    <property type="entry name" value="RVT_2"/>
</dbReference>
<dbReference type="InterPro" id="IPR043502">
    <property type="entry name" value="DNA/RNA_pol_sf"/>
</dbReference>